<dbReference type="EMBL" id="MU006217">
    <property type="protein sequence ID" value="KAF2832703.1"/>
    <property type="molecule type" value="Genomic_DNA"/>
</dbReference>
<accession>A0A6A7AHY1</accession>
<keyword evidence="3" id="KW-1185">Reference proteome</keyword>
<protein>
    <recommendedName>
        <fullName evidence="1">F-box domain-containing protein</fullName>
    </recommendedName>
</protein>
<evidence type="ECO:0000259" key="1">
    <source>
        <dbReference type="Pfam" id="PF13013"/>
    </source>
</evidence>
<sequence>MANPASQPSISKSANLLSLPAELRNLIYGYCIESEPEFSFLPGQSLFSRPKIIQHFEYLSLAHVCTLLRAEFRPLYMKDTKIVVLICEVSTFLDVFFLPSTSDQLHRACGNITVHLARDEVYATDVTRLLEVRACAPRVQIKFQMQDHYLQDEARRRLHVLNQVLFPPVNSQYFQSGGLVALAPLLSRVEVKYGGLIGSGIRRSPFVNLPSVKLCFKKAAARGWMDGKARVVGSMIPKLTGVVGFKELKLFVKNLNDVAGQSDWYITSLVDE</sequence>
<dbReference type="Pfam" id="PF13013">
    <property type="entry name" value="F-box-like_2"/>
    <property type="match status" value="1"/>
</dbReference>
<feature type="domain" description="F-box" evidence="1">
    <location>
        <begin position="10"/>
        <end position="74"/>
    </location>
</feature>
<dbReference type="Proteomes" id="UP000799424">
    <property type="component" value="Unassembled WGS sequence"/>
</dbReference>
<gene>
    <name evidence="2" type="ORF">CC86DRAFT_462927</name>
</gene>
<evidence type="ECO:0000313" key="3">
    <source>
        <dbReference type="Proteomes" id="UP000799424"/>
    </source>
</evidence>
<dbReference type="OrthoDB" id="3677049at2759"/>
<reference evidence="2" key="1">
    <citation type="journal article" date="2020" name="Stud. Mycol.">
        <title>101 Dothideomycetes genomes: a test case for predicting lifestyles and emergence of pathogens.</title>
        <authorList>
            <person name="Haridas S."/>
            <person name="Albert R."/>
            <person name="Binder M."/>
            <person name="Bloem J."/>
            <person name="Labutti K."/>
            <person name="Salamov A."/>
            <person name="Andreopoulos B."/>
            <person name="Baker S."/>
            <person name="Barry K."/>
            <person name="Bills G."/>
            <person name="Bluhm B."/>
            <person name="Cannon C."/>
            <person name="Castanera R."/>
            <person name="Culley D."/>
            <person name="Daum C."/>
            <person name="Ezra D."/>
            <person name="Gonzalez J."/>
            <person name="Henrissat B."/>
            <person name="Kuo A."/>
            <person name="Liang C."/>
            <person name="Lipzen A."/>
            <person name="Lutzoni F."/>
            <person name="Magnuson J."/>
            <person name="Mondo S."/>
            <person name="Nolan M."/>
            <person name="Ohm R."/>
            <person name="Pangilinan J."/>
            <person name="Park H.-J."/>
            <person name="Ramirez L."/>
            <person name="Alfaro M."/>
            <person name="Sun H."/>
            <person name="Tritt A."/>
            <person name="Yoshinaga Y."/>
            <person name="Zwiers L.-H."/>
            <person name="Turgeon B."/>
            <person name="Goodwin S."/>
            <person name="Spatafora J."/>
            <person name="Crous P."/>
            <person name="Grigoriev I."/>
        </authorList>
    </citation>
    <scope>NUCLEOTIDE SEQUENCE</scope>
    <source>
        <strain evidence="2">CBS 113818</strain>
    </source>
</reference>
<evidence type="ECO:0000313" key="2">
    <source>
        <dbReference type="EMBL" id="KAF2832703.1"/>
    </source>
</evidence>
<proteinExistence type="predicted"/>
<name>A0A6A7AHY1_9PLEO</name>
<dbReference type="AlphaFoldDB" id="A0A6A7AHY1"/>
<organism evidence="2 3">
    <name type="scientific">Ophiobolus disseminans</name>
    <dbReference type="NCBI Taxonomy" id="1469910"/>
    <lineage>
        <taxon>Eukaryota</taxon>
        <taxon>Fungi</taxon>
        <taxon>Dikarya</taxon>
        <taxon>Ascomycota</taxon>
        <taxon>Pezizomycotina</taxon>
        <taxon>Dothideomycetes</taxon>
        <taxon>Pleosporomycetidae</taxon>
        <taxon>Pleosporales</taxon>
        <taxon>Pleosporineae</taxon>
        <taxon>Phaeosphaeriaceae</taxon>
        <taxon>Ophiobolus</taxon>
    </lineage>
</organism>
<dbReference type="InterPro" id="IPR001810">
    <property type="entry name" value="F-box_dom"/>
</dbReference>